<gene>
    <name evidence="1" type="ORF">PVAP13_9NG460614</name>
</gene>
<name>A0A8T0MT53_PANVG</name>
<reference evidence="1" key="1">
    <citation type="submission" date="2020-05" db="EMBL/GenBank/DDBJ databases">
        <title>WGS assembly of Panicum virgatum.</title>
        <authorList>
            <person name="Lovell J.T."/>
            <person name="Jenkins J."/>
            <person name="Shu S."/>
            <person name="Juenger T.E."/>
            <person name="Schmutz J."/>
        </authorList>
    </citation>
    <scope>NUCLEOTIDE SEQUENCE</scope>
    <source>
        <strain evidence="1">AP13</strain>
    </source>
</reference>
<protein>
    <submittedName>
        <fullName evidence="1">Uncharacterized protein</fullName>
    </submittedName>
</protein>
<evidence type="ECO:0000313" key="1">
    <source>
        <dbReference type="EMBL" id="KAG2539312.1"/>
    </source>
</evidence>
<dbReference type="AlphaFoldDB" id="A0A8T0MT53"/>
<dbReference type="Proteomes" id="UP000823388">
    <property type="component" value="Chromosome 9N"/>
</dbReference>
<proteinExistence type="predicted"/>
<organism evidence="1 2">
    <name type="scientific">Panicum virgatum</name>
    <name type="common">Blackwell switchgrass</name>
    <dbReference type="NCBI Taxonomy" id="38727"/>
    <lineage>
        <taxon>Eukaryota</taxon>
        <taxon>Viridiplantae</taxon>
        <taxon>Streptophyta</taxon>
        <taxon>Embryophyta</taxon>
        <taxon>Tracheophyta</taxon>
        <taxon>Spermatophyta</taxon>
        <taxon>Magnoliopsida</taxon>
        <taxon>Liliopsida</taxon>
        <taxon>Poales</taxon>
        <taxon>Poaceae</taxon>
        <taxon>PACMAD clade</taxon>
        <taxon>Panicoideae</taxon>
        <taxon>Panicodae</taxon>
        <taxon>Paniceae</taxon>
        <taxon>Panicinae</taxon>
        <taxon>Panicum</taxon>
        <taxon>Panicum sect. Hiantes</taxon>
    </lineage>
</organism>
<sequence>MDQWKIKCKPFLARSKTCKPHCLITMSHLKLNIHCHSYHYILIIEFPPKITRLLLTVWIESRSRQEDSC</sequence>
<accession>A0A8T0MT53</accession>
<keyword evidence="2" id="KW-1185">Reference proteome</keyword>
<dbReference type="EMBL" id="CM029054">
    <property type="protein sequence ID" value="KAG2539312.1"/>
    <property type="molecule type" value="Genomic_DNA"/>
</dbReference>
<evidence type="ECO:0000313" key="2">
    <source>
        <dbReference type="Proteomes" id="UP000823388"/>
    </source>
</evidence>
<comment type="caution">
    <text evidence="1">The sequence shown here is derived from an EMBL/GenBank/DDBJ whole genome shotgun (WGS) entry which is preliminary data.</text>
</comment>